<gene>
    <name evidence="1" type="ORF">QBC37DRAFT_442535</name>
</gene>
<reference evidence="1" key="1">
    <citation type="journal article" date="2023" name="Mol. Phylogenet. Evol.">
        <title>Genome-scale phylogeny and comparative genomics of the fungal order Sordariales.</title>
        <authorList>
            <person name="Hensen N."/>
            <person name="Bonometti L."/>
            <person name="Westerberg I."/>
            <person name="Brannstrom I.O."/>
            <person name="Guillou S."/>
            <person name="Cros-Aarteil S."/>
            <person name="Calhoun S."/>
            <person name="Haridas S."/>
            <person name="Kuo A."/>
            <person name="Mondo S."/>
            <person name="Pangilinan J."/>
            <person name="Riley R."/>
            <person name="LaButti K."/>
            <person name="Andreopoulos B."/>
            <person name="Lipzen A."/>
            <person name="Chen C."/>
            <person name="Yan M."/>
            <person name="Daum C."/>
            <person name="Ng V."/>
            <person name="Clum A."/>
            <person name="Steindorff A."/>
            <person name="Ohm R.A."/>
            <person name="Martin F."/>
            <person name="Silar P."/>
            <person name="Natvig D.O."/>
            <person name="Lalanne C."/>
            <person name="Gautier V."/>
            <person name="Ament-Velasquez S.L."/>
            <person name="Kruys A."/>
            <person name="Hutchinson M.I."/>
            <person name="Powell A.J."/>
            <person name="Barry K."/>
            <person name="Miller A.N."/>
            <person name="Grigoriev I.V."/>
            <person name="Debuchy R."/>
            <person name="Gladieux P."/>
            <person name="Hiltunen Thoren M."/>
            <person name="Johannesson H."/>
        </authorList>
    </citation>
    <scope>NUCLEOTIDE SEQUENCE</scope>
    <source>
        <strain evidence="1">PSN293</strain>
    </source>
</reference>
<comment type="caution">
    <text evidence="1">The sequence shown here is derived from an EMBL/GenBank/DDBJ whole genome shotgun (WGS) entry which is preliminary data.</text>
</comment>
<sequence length="530" mass="58890">MEALLGSWVSNLCASQLTNHNGKHVQAGDLPDPKRPTDEVLVAHALDDARALRDIIMGLAFRFDHVLDCDKILDALARLLEVGGWRRLGGRLRLNKKTGRIEIHVPKKFTPDRPAVRYSHVTFDMNMDQHPQLRDHFPHPTEGPSMQSGFQEYLQSDHPQISLHVVSFRDATLVAVKIPHFSTDIIGWHHLLHNWSLVLSGLEDEVQPFGGFNEDITERIAHLSIPDKPSEKLSSPDIELAGHKQLTGLGMFLFVLRFLWAILFGPRVTSRTVFLPAKTMQILREETRRDLETHVQQCSSSQKITPSDADMLTAWTAKMTLTSTSREIPNKMSQTASIMTVVDMRKRCPSIFSPPDDNGQVPVYIQNLSSVAMTHLPVKALLSQPLGITASQIRRSVTPQASEEVISGVVRHVLADVPGRLRTGTTLFAKGTEILFPTSNWTCARLFEFDLGPAVIGHTGNKPGSSNARPGRPMTIAPVVFSTNPVIRNTWTVTGRDAQGNYWLQAVSGDETWAVVGRELERLKAAVALI</sequence>
<dbReference type="EMBL" id="MU858166">
    <property type="protein sequence ID" value="KAK4210763.1"/>
    <property type="molecule type" value="Genomic_DNA"/>
</dbReference>
<evidence type="ECO:0000313" key="1">
    <source>
        <dbReference type="EMBL" id="KAK4210763.1"/>
    </source>
</evidence>
<protein>
    <submittedName>
        <fullName evidence="1">Uncharacterized protein</fullName>
    </submittedName>
</protein>
<dbReference type="Proteomes" id="UP001301769">
    <property type="component" value="Unassembled WGS sequence"/>
</dbReference>
<keyword evidence="2" id="KW-1185">Reference proteome</keyword>
<proteinExistence type="predicted"/>
<organism evidence="1 2">
    <name type="scientific">Rhypophila decipiens</name>
    <dbReference type="NCBI Taxonomy" id="261697"/>
    <lineage>
        <taxon>Eukaryota</taxon>
        <taxon>Fungi</taxon>
        <taxon>Dikarya</taxon>
        <taxon>Ascomycota</taxon>
        <taxon>Pezizomycotina</taxon>
        <taxon>Sordariomycetes</taxon>
        <taxon>Sordariomycetidae</taxon>
        <taxon>Sordariales</taxon>
        <taxon>Naviculisporaceae</taxon>
        <taxon>Rhypophila</taxon>
    </lineage>
</organism>
<dbReference type="AlphaFoldDB" id="A0AAN6Y208"/>
<dbReference type="InterPro" id="IPR023213">
    <property type="entry name" value="CAT-like_dom_sf"/>
</dbReference>
<evidence type="ECO:0000313" key="2">
    <source>
        <dbReference type="Proteomes" id="UP001301769"/>
    </source>
</evidence>
<name>A0AAN6Y208_9PEZI</name>
<accession>A0AAN6Y208</accession>
<reference evidence="1" key="2">
    <citation type="submission" date="2023-05" db="EMBL/GenBank/DDBJ databases">
        <authorList>
            <consortium name="Lawrence Berkeley National Laboratory"/>
            <person name="Steindorff A."/>
            <person name="Hensen N."/>
            <person name="Bonometti L."/>
            <person name="Westerberg I."/>
            <person name="Brannstrom I.O."/>
            <person name="Guillou S."/>
            <person name="Cros-Aarteil S."/>
            <person name="Calhoun S."/>
            <person name="Haridas S."/>
            <person name="Kuo A."/>
            <person name="Mondo S."/>
            <person name="Pangilinan J."/>
            <person name="Riley R."/>
            <person name="Labutti K."/>
            <person name="Andreopoulos B."/>
            <person name="Lipzen A."/>
            <person name="Chen C."/>
            <person name="Yanf M."/>
            <person name="Daum C."/>
            <person name="Ng V."/>
            <person name="Clum A."/>
            <person name="Ohm R."/>
            <person name="Martin F."/>
            <person name="Silar P."/>
            <person name="Natvig D."/>
            <person name="Lalanne C."/>
            <person name="Gautier V."/>
            <person name="Ament-Velasquez S.L."/>
            <person name="Kruys A."/>
            <person name="Hutchinson M.I."/>
            <person name="Powell A.J."/>
            <person name="Barry K."/>
            <person name="Miller A.N."/>
            <person name="Grigoriev I.V."/>
            <person name="Debuchy R."/>
            <person name="Gladieux P."/>
            <person name="Thoren M.H."/>
            <person name="Johannesson H."/>
        </authorList>
    </citation>
    <scope>NUCLEOTIDE SEQUENCE</scope>
    <source>
        <strain evidence="1">PSN293</strain>
    </source>
</reference>
<dbReference type="Gene3D" id="3.30.559.10">
    <property type="entry name" value="Chloramphenicol acetyltransferase-like domain"/>
    <property type="match status" value="2"/>
</dbReference>